<gene>
    <name evidence="1" type="ORF">SNE40_003257</name>
</gene>
<accession>A0AAN8Q022</accession>
<sequence length="118" mass="13180">MYSVRQVKPIITLTENLLNRTIYGSRSSNILRDNIWTKVEDSQPSSFTKIGEALSEQGKPALEVEDRKPLEVSSSEMNVNASIRRGINQSGANSAANQYTTHNFKDLSVANQTMLYTL</sequence>
<dbReference type="EMBL" id="JAZGQO010000002">
    <property type="protein sequence ID" value="KAK6191613.1"/>
    <property type="molecule type" value="Genomic_DNA"/>
</dbReference>
<keyword evidence="2" id="KW-1185">Reference proteome</keyword>
<name>A0AAN8Q022_PATCE</name>
<evidence type="ECO:0000313" key="2">
    <source>
        <dbReference type="Proteomes" id="UP001347796"/>
    </source>
</evidence>
<comment type="caution">
    <text evidence="1">The sequence shown here is derived from an EMBL/GenBank/DDBJ whole genome shotgun (WGS) entry which is preliminary data.</text>
</comment>
<dbReference type="AlphaFoldDB" id="A0AAN8Q022"/>
<reference evidence="1 2" key="1">
    <citation type="submission" date="2024-01" db="EMBL/GenBank/DDBJ databases">
        <title>The genome of the rayed Mediterranean limpet Patella caerulea (Linnaeus, 1758).</title>
        <authorList>
            <person name="Anh-Thu Weber A."/>
            <person name="Halstead-Nussloch G."/>
        </authorList>
    </citation>
    <scope>NUCLEOTIDE SEQUENCE [LARGE SCALE GENOMIC DNA]</scope>
    <source>
        <strain evidence="1">AATW-2023a</strain>
        <tissue evidence="1">Whole specimen</tissue>
    </source>
</reference>
<dbReference type="Proteomes" id="UP001347796">
    <property type="component" value="Unassembled WGS sequence"/>
</dbReference>
<protein>
    <submittedName>
        <fullName evidence="1">Uncharacterized protein</fullName>
    </submittedName>
</protein>
<evidence type="ECO:0000313" key="1">
    <source>
        <dbReference type="EMBL" id="KAK6191613.1"/>
    </source>
</evidence>
<organism evidence="1 2">
    <name type="scientific">Patella caerulea</name>
    <name type="common">Rayed Mediterranean limpet</name>
    <dbReference type="NCBI Taxonomy" id="87958"/>
    <lineage>
        <taxon>Eukaryota</taxon>
        <taxon>Metazoa</taxon>
        <taxon>Spiralia</taxon>
        <taxon>Lophotrochozoa</taxon>
        <taxon>Mollusca</taxon>
        <taxon>Gastropoda</taxon>
        <taxon>Patellogastropoda</taxon>
        <taxon>Patelloidea</taxon>
        <taxon>Patellidae</taxon>
        <taxon>Patella</taxon>
    </lineage>
</organism>
<proteinExistence type="predicted"/>